<comment type="catalytic activity">
    <reaction evidence="7 8 9">
        <text>2 H2O2 = O2 + 2 H2O</text>
        <dbReference type="Rhea" id="RHEA:20309"/>
        <dbReference type="ChEBI" id="CHEBI:15377"/>
        <dbReference type="ChEBI" id="CHEBI:15379"/>
        <dbReference type="ChEBI" id="CHEBI:16240"/>
        <dbReference type="EC" id="1.11.1.21"/>
    </reaction>
</comment>
<evidence type="ECO:0000256" key="6">
    <source>
        <dbReference type="ARBA" id="ARBA00023324"/>
    </source>
</evidence>
<evidence type="ECO:0000259" key="10">
    <source>
        <dbReference type="PROSITE" id="PS50873"/>
    </source>
</evidence>
<dbReference type="Gene3D" id="1.10.520.10">
    <property type="match status" value="2"/>
</dbReference>
<dbReference type="InterPro" id="IPR019794">
    <property type="entry name" value="Peroxidases_AS"/>
</dbReference>
<comment type="caution">
    <text evidence="11">The sequence shown here is derived from an EMBL/GenBank/DDBJ whole genome shotgun (WGS) entry which is preliminary data.</text>
</comment>
<dbReference type="PRINTS" id="PR00458">
    <property type="entry name" value="PEROXIDASE"/>
</dbReference>
<keyword evidence="3 8" id="KW-0479">Metal-binding</keyword>
<evidence type="ECO:0000313" key="11">
    <source>
        <dbReference type="EMBL" id="MDP4535963.1"/>
    </source>
</evidence>
<evidence type="ECO:0000256" key="3">
    <source>
        <dbReference type="ARBA" id="ARBA00022723"/>
    </source>
</evidence>
<feature type="cross-link" description="Tryptophyl-tyrosyl-methioninium (Tyr-Met) (with Trp-125)" evidence="8">
    <location>
        <begin position="247"/>
        <end position="273"/>
    </location>
</feature>
<comment type="cofactor">
    <cofactor evidence="8">
        <name>heme b</name>
        <dbReference type="ChEBI" id="CHEBI:60344"/>
    </cofactor>
    <text evidence="8">Binds 1 heme b (iron(II)-protoporphyrin IX) group per dimer.</text>
</comment>
<comment type="function">
    <text evidence="8">Bifunctional enzyme with both catalase and broad-spectrum peroxidase activity.</text>
</comment>
<evidence type="ECO:0000256" key="4">
    <source>
        <dbReference type="ARBA" id="ARBA00023002"/>
    </source>
</evidence>
<reference evidence="11 12" key="1">
    <citation type="submission" date="2023-08" db="EMBL/GenBank/DDBJ databases">
        <authorList>
            <person name="Joshi A."/>
            <person name="Thite S."/>
        </authorList>
    </citation>
    <scope>NUCLEOTIDE SEQUENCE [LARGE SCALE GENOMIC DNA]</scope>
    <source>
        <strain evidence="11 12">AC40</strain>
    </source>
</reference>
<evidence type="ECO:0000256" key="5">
    <source>
        <dbReference type="ARBA" id="ARBA00023004"/>
    </source>
</evidence>
<comment type="PTM">
    <text evidence="8">Formation of the three residue Trp-Tyr-Met cross-link is important for the catalase, but not the peroxidase activity of the enzyme.</text>
</comment>
<evidence type="ECO:0000313" key="12">
    <source>
        <dbReference type="Proteomes" id="UP001231616"/>
    </source>
</evidence>
<dbReference type="SUPFAM" id="SSF48113">
    <property type="entry name" value="Heme-dependent peroxidases"/>
    <property type="match status" value="2"/>
</dbReference>
<evidence type="ECO:0000256" key="1">
    <source>
        <dbReference type="ARBA" id="ARBA00022559"/>
    </source>
</evidence>
<feature type="domain" description="Plant heme peroxidase family profile" evidence="10">
    <location>
        <begin position="159"/>
        <end position="456"/>
    </location>
</feature>
<dbReference type="GO" id="GO:0004601">
    <property type="term" value="F:peroxidase activity"/>
    <property type="evidence" value="ECO:0007669"/>
    <property type="project" value="UniProtKB-KW"/>
</dbReference>
<feature type="signal peptide" evidence="8 9">
    <location>
        <begin position="1"/>
        <end position="26"/>
    </location>
</feature>
<dbReference type="EC" id="1.11.1.21" evidence="8 9"/>
<feature type="binding site" description="axial binding residue" evidence="8">
    <location>
        <position position="288"/>
    </location>
    <ligand>
        <name>heme b</name>
        <dbReference type="ChEBI" id="CHEBI:60344"/>
    </ligand>
    <ligandPart>
        <name>Fe</name>
        <dbReference type="ChEBI" id="CHEBI:18248"/>
    </ligandPart>
</feature>
<dbReference type="PROSITE" id="PS00435">
    <property type="entry name" value="PEROXIDASE_1"/>
    <property type="match status" value="1"/>
</dbReference>
<feature type="site" description="Transition state stabilizer" evidence="8">
    <location>
        <position position="122"/>
    </location>
</feature>
<dbReference type="PROSITE" id="PS00436">
    <property type="entry name" value="PEROXIDASE_2"/>
    <property type="match status" value="1"/>
</dbReference>
<keyword evidence="5 8" id="KW-0408">Iron</keyword>
<dbReference type="PROSITE" id="PS50873">
    <property type="entry name" value="PEROXIDASE_4"/>
    <property type="match status" value="1"/>
</dbReference>
<sequence length="753" mass="82666" precursor="true">MKRPHFNRSMLAGMMSILLASGSVFANSQTAEMSKPQGAVGSGTATVGAVRNNQFWWPDQLDLSPLRAHDVRSNPYGANFSYAEAFSKLDLDQVKQDIDQLLTTSQDWWPADFGNYGPFFIRMTWHSAGTYRTLDGRGGAGGGQQRFDPLNSWPDNASLDKARRLLWPIKQKYGESLSWSDLIVLAGNVALENMGFETFGFAGGRADDWEPDLVYWGPEVEMLASDREDVDGELQRPLGATHMGLIYVNPEGPRGVPDPVGSAKNIRVAFDRMAMNDEETVALIAGGHTFGKMHGAHKPDDCLGAEPGAAGIEEQGLGWKNSCGKGHSEDTITSGLEGAWTQAPTRWTTLYLSNLLNFEWEQTRSPAGAIQWIPTDESLHSSVPDAHIEGKFNPPVMTTADLALKFDPEYKKIAERFLANPEEYRLAFAKAWYKLTHRDMGPPRNFLGKEVPAEVQVWQDPIDDNTRSTINSRDVNRLKTAILESGLTVPELVRVAWGSAASYRSSDMRGGADGARIALAPQKDWAVNNPEETAKVLQALTAIQSDFNKSRRKVSLADLIVLGGAVAIEKAAKDAGYSIAVPFKPGRGDATQAFTDVNSFNQLELTSDGFRNYFDVDASYKSPTEMLVDKAAQLDLSVPEMTVLVGGLRALDANYQGAQHGVFTSNPGTLNNDFFVNLLDMSTVWKKADDDGVYQGLDRASGEPKWSATSVDLIFGSNSELRAIAEVYAFDTSKQKFVDDFVAAWTKVMNLDR</sequence>
<dbReference type="Proteomes" id="UP001231616">
    <property type="component" value="Unassembled WGS sequence"/>
</dbReference>
<organism evidence="11 12">
    <name type="scientific">Alkalimonas collagenimarina</name>
    <dbReference type="NCBI Taxonomy" id="400390"/>
    <lineage>
        <taxon>Bacteria</taxon>
        <taxon>Pseudomonadati</taxon>
        <taxon>Pseudomonadota</taxon>
        <taxon>Gammaproteobacteria</taxon>
        <taxon>Alkalimonas</taxon>
    </lineage>
</organism>
<keyword evidence="4 8" id="KW-0560">Oxidoreductase</keyword>
<name>A0ABT9GY67_9GAMM</name>
<dbReference type="PANTHER" id="PTHR30555:SF0">
    <property type="entry name" value="CATALASE-PEROXIDASE"/>
    <property type="match status" value="1"/>
</dbReference>
<dbReference type="InterPro" id="IPR010255">
    <property type="entry name" value="Haem_peroxidase_sf"/>
</dbReference>
<comment type="catalytic activity">
    <reaction evidence="8 9">
        <text>H2O2 + AH2 = A + 2 H2O</text>
        <dbReference type="Rhea" id="RHEA:30275"/>
        <dbReference type="ChEBI" id="CHEBI:13193"/>
        <dbReference type="ChEBI" id="CHEBI:15377"/>
        <dbReference type="ChEBI" id="CHEBI:16240"/>
        <dbReference type="ChEBI" id="CHEBI:17499"/>
        <dbReference type="EC" id="1.11.1.21"/>
    </reaction>
</comment>
<dbReference type="HAMAP" id="MF_01961">
    <property type="entry name" value="Catal_peroxid"/>
    <property type="match status" value="1"/>
</dbReference>
<dbReference type="EMBL" id="JAUZVZ010000008">
    <property type="protein sequence ID" value="MDP4535963.1"/>
    <property type="molecule type" value="Genomic_DNA"/>
</dbReference>
<gene>
    <name evidence="8 11" type="primary">katG</name>
    <name evidence="11" type="ORF">Q3O60_07170</name>
</gene>
<dbReference type="PRINTS" id="PR00460">
    <property type="entry name" value="BPEROXIDASE"/>
</dbReference>
<dbReference type="InterPro" id="IPR019793">
    <property type="entry name" value="Peroxidases_heam-ligand_BS"/>
</dbReference>
<comment type="similarity">
    <text evidence="8 9">Belongs to the peroxidase family. Peroxidase/catalase subfamily.</text>
</comment>
<feature type="active site" description="Proton acceptor" evidence="8">
    <location>
        <position position="126"/>
    </location>
</feature>
<dbReference type="InterPro" id="IPR002016">
    <property type="entry name" value="Haem_peroxidase"/>
</dbReference>
<evidence type="ECO:0000256" key="7">
    <source>
        <dbReference type="ARBA" id="ARBA00049145"/>
    </source>
</evidence>
<dbReference type="PANTHER" id="PTHR30555">
    <property type="entry name" value="HYDROPEROXIDASE I, BIFUNCTIONAL CATALASE-PEROXIDASE"/>
    <property type="match status" value="1"/>
</dbReference>
<keyword evidence="12" id="KW-1185">Reference proteome</keyword>
<feature type="chain" id="PRO_5044920110" description="Catalase-peroxidase" evidence="8 9">
    <location>
        <begin position="27"/>
        <end position="753"/>
    </location>
</feature>
<dbReference type="Pfam" id="PF00141">
    <property type="entry name" value="peroxidase"/>
    <property type="match status" value="2"/>
</dbReference>
<comment type="caution">
    <text evidence="8">Lacks conserved residue(s) required for the propagation of feature annotation.</text>
</comment>
<dbReference type="RefSeq" id="WP_305893332.1">
    <property type="nucleotide sequence ID" value="NZ_JAUZVZ010000008.1"/>
</dbReference>
<protein>
    <recommendedName>
        <fullName evidence="8 9">Catalase-peroxidase</fullName>
        <shortName evidence="8">CP</shortName>
        <ecNumber evidence="8 9">1.11.1.21</ecNumber>
    </recommendedName>
    <alternativeName>
        <fullName evidence="8">Peroxidase/catalase</fullName>
    </alternativeName>
</protein>
<dbReference type="InterPro" id="IPR000763">
    <property type="entry name" value="Catalase_peroxidase"/>
</dbReference>
<comment type="subunit">
    <text evidence="8">Homodimer or homotetramer.</text>
</comment>
<keyword evidence="6 8" id="KW-0376">Hydrogen peroxide</keyword>
<dbReference type="CDD" id="cd08200">
    <property type="entry name" value="catalase_peroxidase_2"/>
    <property type="match status" value="1"/>
</dbReference>
<evidence type="ECO:0000256" key="8">
    <source>
        <dbReference type="HAMAP-Rule" id="MF_01961"/>
    </source>
</evidence>
<dbReference type="NCBIfam" id="NF011635">
    <property type="entry name" value="PRK15061.1"/>
    <property type="match status" value="1"/>
</dbReference>
<keyword evidence="2 8" id="KW-0349">Heme</keyword>
<dbReference type="Gene3D" id="1.10.420.10">
    <property type="entry name" value="Peroxidase, domain 2"/>
    <property type="match status" value="2"/>
</dbReference>
<accession>A0ABT9GY67</accession>
<evidence type="ECO:0000256" key="9">
    <source>
        <dbReference type="RuleBase" id="RU003451"/>
    </source>
</evidence>
<dbReference type="NCBIfam" id="TIGR00198">
    <property type="entry name" value="cat_per_HPI"/>
    <property type="match status" value="1"/>
</dbReference>
<keyword evidence="1 8" id="KW-0575">Peroxidase</keyword>
<evidence type="ECO:0000256" key="2">
    <source>
        <dbReference type="ARBA" id="ARBA00022617"/>
    </source>
</evidence>
<keyword evidence="8 9" id="KW-0732">Signal</keyword>
<proteinExistence type="inferred from homology"/>